<accession>A0A7K3WP70</accession>
<dbReference type="Proteomes" id="UP000486602">
    <property type="component" value="Unassembled WGS sequence"/>
</dbReference>
<comment type="caution">
    <text evidence="1">The sequence shown here is derived from an EMBL/GenBank/DDBJ whole genome shotgun (WGS) entry which is preliminary data.</text>
</comment>
<dbReference type="RefSeq" id="WP_163284521.1">
    <property type="nucleotide sequence ID" value="NZ_JAAGVY010000010.1"/>
</dbReference>
<dbReference type="EMBL" id="JAAGVY010000010">
    <property type="protein sequence ID" value="NEN23366.1"/>
    <property type="molecule type" value="Genomic_DNA"/>
</dbReference>
<protein>
    <submittedName>
        <fullName evidence="1">Type II toxin-antitoxin system HicB family antitoxin</fullName>
    </submittedName>
</protein>
<gene>
    <name evidence="1" type="ORF">G3O08_07625</name>
</gene>
<proteinExistence type="predicted"/>
<reference evidence="1 2" key="1">
    <citation type="submission" date="2020-02" db="EMBL/GenBank/DDBJ databases">
        <title>Out from the shadows clarifying the taxonomy of the family Cryomorphaceae and related taxa by utilizing the GTDB taxonomic framework.</title>
        <authorList>
            <person name="Bowman J.P."/>
        </authorList>
    </citation>
    <scope>NUCLEOTIDE SEQUENCE [LARGE SCALE GENOMIC DNA]</scope>
    <source>
        <strain evidence="1 2">QSSC 1-22</strain>
    </source>
</reference>
<sequence>MTNSVQIFIEKAEDGMYWGTSQNIPGVVSAFGSTLEELKNNLKVAFQDYLEVAKDEQEDWVDEVGKMNKWDYKMNLQAFFSLIPEVKISAIGKKAKINESLMRQYVTGKATASEERVKLIEKAIHELGKELQSVSF</sequence>
<name>A0A7K3WP70_9FLAO</name>
<dbReference type="Gene3D" id="3.30.160.250">
    <property type="match status" value="1"/>
</dbReference>
<evidence type="ECO:0000313" key="1">
    <source>
        <dbReference type="EMBL" id="NEN23366.1"/>
    </source>
</evidence>
<dbReference type="InterPro" id="IPR035069">
    <property type="entry name" value="TTHA1013/TTHA0281-like"/>
</dbReference>
<keyword evidence="2" id="KW-1185">Reference proteome</keyword>
<organism evidence="1 2">
    <name type="scientific">Cryomorpha ignava</name>
    <dbReference type="NCBI Taxonomy" id="101383"/>
    <lineage>
        <taxon>Bacteria</taxon>
        <taxon>Pseudomonadati</taxon>
        <taxon>Bacteroidota</taxon>
        <taxon>Flavobacteriia</taxon>
        <taxon>Flavobacteriales</taxon>
        <taxon>Cryomorphaceae</taxon>
        <taxon>Cryomorpha</taxon>
    </lineage>
</organism>
<evidence type="ECO:0000313" key="2">
    <source>
        <dbReference type="Proteomes" id="UP000486602"/>
    </source>
</evidence>
<dbReference type="AlphaFoldDB" id="A0A7K3WP70"/>
<dbReference type="SUPFAM" id="SSF143100">
    <property type="entry name" value="TTHA1013/TTHA0281-like"/>
    <property type="match status" value="1"/>
</dbReference>